<accession>A0AAW1LVX8</accession>
<comment type="caution">
    <text evidence="1">The sequence shown here is derived from an EMBL/GenBank/DDBJ whole genome shotgun (WGS) entry which is preliminary data.</text>
</comment>
<evidence type="ECO:0000313" key="2">
    <source>
        <dbReference type="Proteomes" id="UP001458880"/>
    </source>
</evidence>
<protein>
    <submittedName>
        <fullName evidence="1">Uncharacterized protein</fullName>
    </submittedName>
</protein>
<proteinExistence type="predicted"/>
<reference evidence="1 2" key="1">
    <citation type="journal article" date="2024" name="BMC Genomics">
        <title>De novo assembly and annotation of Popillia japonica's genome with initial clues to its potential as an invasive pest.</title>
        <authorList>
            <person name="Cucini C."/>
            <person name="Boschi S."/>
            <person name="Funari R."/>
            <person name="Cardaioli E."/>
            <person name="Iannotti N."/>
            <person name="Marturano G."/>
            <person name="Paoli F."/>
            <person name="Bruttini M."/>
            <person name="Carapelli A."/>
            <person name="Frati F."/>
            <person name="Nardi F."/>
        </authorList>
    </citation>
    <scope>NUCLEOTIDE SEQUENCE [LARGE SCALE GENOMIC DNA]</scope>
    <source>
        <strain evidence="1">DMR45628</strain>
    </source>
</reference>
<dbReference type="Proteomes" id="UP001458880">
    <property type="component" value="Unassembled WGS sequence"/>
</dbReference>
<evidence type="ECO:0000313" key="1">
    <source>
        <dbReference type="EMBL" id="KAK9738592.1"/>
    </source>
</evidence>
<keyword evidence="2" id="KW-1185">Reference proteome</keyword>
<dbReference type="AlphaFoldDB" id="A0AAW1LVX8"/>
<sequence>MLALEAVITATTPETSIFSKLCYPLAMPRKMWQTLLCSFHYSLIFHFLRINFDCHSVLRLDYRALTGMKGMKTDGRLEMDIGTGERGDLLLDHDYNEQLSSRFDLLCCSRFLLIEFNNESGKFFPSTRRRRQVDKIYPVNKIVVE</sequence>
<organism evidence="1 2">
    <name type="scientific">Popillia japonica</name>
    <name type="common">Japanese beetle</name>
    <dbReference type="NCBI Taxonomy" id="7064"/>
    <lineage>
        <taxon>Eukaryota</taxon>
        <taxon>Metazoa</taxon>
        <taxon>Ecdysozoa</taxon>
        <taxon>Arthropoda</taxon>
        <taxon>Hexapoda</taxon>
        <taxon>Insecta</taxon>
        <taxon>Pterygota</taxon>
        <taxon>Neoptera</taxon>
        <taxon>Endopterygota</taxon>
        <taxon>Coleoptera</taxon>
        <taxon>Polyphaga</taxon>
        <taxon>Scarabaeiformia</taxon>
        <taxon>Scarabaeidae</taxon>
        <taxon>Rutelinae</taxon>
        <taxon>Popillia</taxon>
    </lineage>
</organism>
<dbReference type="EMBL" id="JASPKY010000085">
    <property type="protein sequence ID" value="KAK9738592.1"/>
    <property type="molecule type" value="Genomic_DNA"/>
</dbReference>
<gene>
    <name evidence="1" type="ORF">QE152_g9737</name>
</gene>
<name>A0AAW1LVX8_POPJA</name>